<reference evidence="3" key="1">
    <citation type="journal article" date="2014" name="Proc. Natl. Acad. Sci. U.S.A.">
        <title>Extensive sampling of basidiomycete genomes demonstrates inadequacy of the white-rot/brown-rot paradigm for wood decay fungi.</title>
        <authorList>
            <person name="Riley R."/>
            <person name="Salamov A.A."/>
            <person name="Brown D.W."/>
            <person name="Nagy L.G."/>
            <person name="Floudas D."/>
            <person name="Held B.W."/>
            <person name="Levasseur A."/>
            <person name="Lombard V."/>
            <person name="Morin E."/>
            <person name="Otillar R."/>
            <person name="Lindquist E.A."/>
            <person name="Sun H."/>
            <person name="LaButti K.M."/>
            <person name="Schmutz J."/>
            <person name="Jabbour D."/>
            <person name="Luo H."/>
            <person name="Baker S.E."/>
            <person name="Pisabarro A.G."/>
            <person name="Walton J.D."/>
            <person name="Blanchette R.A."/>
            <person name="Henrissat B."/>
            <person name="Martin F."/>
            <person name="Cullen D."/>
            <person name="Hibbett D.S."/>
            <person name="Grigoriev I.V."/>
        </authorList>
    </citation>
    <scope>NUCLEOTIDE SEQUENCE [LARGE SCALE GENOMIC DNA]</scope>
    <source>
        <strain evidence="3">FD-172 SS1</strain>
    </source>
</reference>
<evidence type="ECO:0000313" key="2">
    <source>
        <dbReference type="EMBL" id="KDQ19748.1"/>
    </source>
</evidence>
<sequence length="78" mass="8150">MLDANGLADSEFSLPPTAQGTSSSSSSAGSRRAPDTPAPNTMPDPMHEELDSNTLFREHIPNGKRLQTRLGGGGAGER</sequence>
<name>A0A067MVI1_BOTB1</name>
<evidence type="ECO:0000256" key="1">
    <source>
        <dbReference type="SAM" id="MobiDB-lite"/>
    </source>
</evidence>
<dbReference type="HOGENOM" id="CLU_2621705_0_0_1"/>
<dbReference type="AlphaFoldDB" id="A0A067MVI1"/>
<accession>A0A067MVI1</accession>
<organism evidence="2 3">
    <name type="scientific">Botryobasidium botryosum (strain FD-172 SS1)</name>
    <dbReference type="NCBI Taxonomy" id="930990"/>
    <lineage>
        <taxon>Eukaryota</taxon>
        <taxon>Fungi</taxon>
        <taxon>Dikarya</taxon>
        <taxon>Basidiomycota</taxon>
        <taxon>Agaricomycotina</taxon>
        <taxon>Agaricomycetes</taxon>
        <taxon>Cantharellales</taxon>
        <taxon>Botryobasidiaceae</taxon>
        <taxon>Botryobasidium</taxon>
    </lineage>
</organism>
<feature type="region of interest" description="Disordered" evidence="1">
    <location>
        <begin position="1"/>
        <end position="78"/>
    </location>
</feature>
<evidence type="ECO:0000313" key="3">
    <source>
        <dbReference type="Proteomes" id="UP000027195"/>
    </source>
</evidence>
<feature type="compositionally biased region" description="Basic and acidic residues" evidence="1">
    <location>
        <begin position="45"/>
        <end position="61"/>
    </location>
</feature>
<dbReference type="Proteomes" id="UP000027195">
    <property type="component" value="Unassembled WGS sequence"/>
</dbReference>
<gene>
    <name evidence="2" type="ORF">BOTBODRAFT_27173</name>
</gene>
<keyword evidence="3" id="KW-1185">Reference proteome</keyword>
<dbReference type="InParanoid" id="A0A067MVI1"/>
<protein>
    <submittedName>
        <fullName evidence="2">Uncharacterized protein</fullName>
    </submittedName>
</protein>
<proteinExistence type="predicted"/>
<dbReference type="EMBL" id="KL198018">
    <property type="protein sequence ID" value="KDQ19748.1"/>
    <property type="molecule type" value="Genomic_DNA"/>
</dbReference>